<evidence type="ECO:0000313" key="1">
    <source>
        <dbReference type="EMBL" id="NSC28536.1"/>
    </source>
</evidence>
<name>A0A395ZH68_9FIRM</name>
<dbReference type="Proteomes" id="UP000286341">
    <property type="component" value="Unassembled WGS sequence"/>
</dbReference>
<evidence type="ECO:0000313" key="11">
    <source>
        <dbReference type="Proteomes" id="UP000260970"/>
    </source>
</evidence>
<dbReference type="Proteomes" id="UP000266698">
    <property type="component" value="Unassembled WGS sequence"/>
</dbReference>
<evidence type="ECO:0000313" key="10">
    <source>
        <dbReference type="EMBL" id="TYL56630.1"/>
    </source>
</evidence>
<proteinExistence type="predicted"/>
<reference evidence="10 19" key="2">
    <citation type="submission" date="2019-08" db="EMBL/GenBank/DDBJ databases">
        <authorList>
            <person name="Duncan S."/>
            <person name="Walker A."/>
        </authorList>
    </citation>
    <scope>NUCLEOTIDE SEQUENCE [LARGE SCALE GENOMIC DNA]</scope>
    <source>
        <strain evidence="10 19">L2-21</strain>
    </source>
</reference>
<dbReference type="EMBL" id="JAAILW010000046">
    <property type="protein sequence ID" value="NSC28536.1"/>
    <property type="molecule type" value="Genomic_DNA"/>
</dbReference>
<evidence type="ECO:0000313" key="18">
    <source>
        <dbReference type="Proteomes" id="UP000286581"/>
    </source>
</evidence>
<evidence type="ECO:0000313" key="13">
    <source>
        <dbReference type="Proteomes" id="UP000283431"/>
    </source>
</evidence>
<evidence type="ECO:0000313" key="19">
    <source>
        <dbReference type="Proteomes" id="UP000324325"/>
    </source>
</evidence>
<dbReference type="EMBL" id="QRPB01000013">
    <property type="protein sequence ID" value="RHL77717.1"/>
    <property type="molecule type" value="Genomic_DNA"/>
</dbReference>
<protein>
    <submittedName>
        <fullName evidence="9">Uncharacterized protein</fullName>
    </submittedName>
</protein>
<dbReference type="EMBL" id="QSAE01000062">
    <property type="protein sequence ID" value="RGW37579.1"/>
    <property type="molecule type" value="Genomic_DNA"/>
</dbReference>
<dbReference type="OrthoDB" id="2049752at2"/>
<accession>A0A395ZH68</accession>
<gene>
    <name evidence="9" type="ORF">DW001_10595</name>
    <name evidence="8" type="ORF">DW775_11585</name>
    <name evidence="7" type="ORF">DW912_13995</name>
    <name evidence="6" type="ORF">DW948_10755</name>
    <name evidence="5" type="ORF">DW975_09520</name>
    <name evidence="3" type="ORF">DWV78_13725</name>
    <name evidence="4" type="ORF">DXA03_09200</name>
    <name evidence="2" type="ORF">DXB72_09270</name>
    <name evidence="10" type="ORF">FYL37_11670</name>
    <name evidence="1" type="ORF">G4319_14640</name>
</gene>
<reference evidence="11 12" key="1">
    <citation type="submission" date="2018-08" db="EMBL/GenBank/DDBJ databases">
        <title>A genome reference for cultivated species of the human gut microbiota.</title>
        <authorList>
            <person name="Zou Y."/>
            <person name="Xue W."/>
            <person name="Luo G."/>
        </authorList>
    </citation>
    <scope>NUCLEOTIDE SEQUENCE [LARGE SCALE GENOMIC DNA]</scope>
    <source>
        <strain evidence="3 18">AF12-8</strain>
        <strain evidence="9 12">AF36-2BH</strain>
        <strain evidence="8 14">AM30-13AC</strain>
        <strain evidence="7 16">AM42-17AT</strain>
        <strain evidence="6 17">AM44-1AT</strain>
        <strain evidence="5 13">AM48-7</strain>
        <strain evidence="4 15">AM54-25XD</strain>
        <strain evidence="2 11">OM05-6AA</strain>
    </source>
</reference>
<dbReference type="EMBL" id="QSFB01000015">
    <property type="protein sequence ID" value="RHA11945.1"/>
    <property type="molecule type" value="Genomic_DNA"/>
</dbReference>
<evidence type="ECO:0000313" key="9">
    <source>
        <dbReference type="EMBL" id="RHL77717.1"/>
    </source>
</evidence>
<reference evidence="1" key="4">
    <citation type="journal article" date="2020" name="Cell Host Microbe">
        <title>Functional and Genomic Variation between Human-Derived Isolates of Lachnospiraceae Reveals Inter- and Intra-Species Diversity.</title>
        <authorList>
            <person name="Sorbara M.T."/>
            <person name="Littmann E.R."/>
            <person name="Fontana E."/>
            <person name="Moody T.U."/>
            <person name="Kohout C.E."/>
            <person name="Gjonbalaj M."/>
            <person name="Eaton V."/>
            <person name="Seok R."/>
            <person name="Leiner I.M."/>
            <person name="Pamer E.G."/>
        </authorList>
    </citation>
    <scope>NUCLEOTIDE SEQUENCE</scope>
    <source>
        <strain evidence="1">MSK.17.79</strain>
    </source>
</reference>
<dbReference type="Proteomes" id="UP000286581">
    <property type="component" value="Unassembled WGS sequence"/>
</dbReference>
<dbReference type="EMBL" id="QSFZ01000017">
    <property type="protein sequence ID" value="RHA89818.1"/>
    <property type="molecule type" value="Genomic_DNA"/>
</dbReference>
<dbReference type="EMBL" id="QSUG01000008">
    <property type="protein sequence ID" value="RGN22725.1"/>
    <property type="molecule type" value="Genomic_DNA"/>
</dbReference>
<evidence type="ECO:0000313" key="6">
    <source>
        <dbReference type="EMBL" id="RHA11945.1"/>
    </source>
</evidence>
<dbReference type="Proteomes" id="UP000260970">
    <property type="component" value="Unassembled WGS sequence"/>
</dbReference>
<reference evidence="10 19" key="3">
    <citation type="submission" date="2019-09" db="EMBL/GenBank/DDBJ databases">
        <title>Strain-level analysis of Eubacterium rectale using genomes from metagenomes.</title>
        <authorList>
            <person name="Karcher N."/>
            <person name="Segata N."/>
        </authorList>
    </citation>
    <scope>NUCLEOTIDE SEQUENCE [LARGE SCALE GENOMIC DNA]</scope>
    <source>
        <strain evidence="10 19">L2-21</strain>
    </source>
</reference>
<dbReference type="Proteomes" id="UP000284835">
    <property type="component" value="Unassembled WGS sequence"/>
</dbReference>
<evidence type="ECO:0000313" key="3">
    <source>
        <dbReference type="EMBL" id="RGW37579.1"/>
    </source>
</evidence>
<evidence type="ECO:0000313" key="16">
    <source>
        <dbReference type="Proteomes" id="UP000286220"/>
    </source>
</evidence>
<organism evidence="9 12">
    <name type="scientific">Agathobacter rectalis</name>
    <dbReference type="NCBI Taxonomy" id="39491"/>
    <lineage>
        <taxon>Bacteria</taxon>
        <taxon>Bacillati</taxon>
        <taxon>Bacillota</taxon>
        <taxon>Clostridia</taxon>
        <taxon>Lachnospirales</taxon>
        <taxon>Lachnospiraceae</taxon>
        <taxon>Agathobacter</taxon>
    </lineage>
</organism>
<evidence type="ECO:0000313" key="8">
    <source>
        <dbReference type="EMBL" id="RHD92749.1"/>
    </source>
</evidence>
<sequence length="112" mass="13318">MKTRFQKICQSGCVCSLKYLELIFGNIKCNLIMKLLRLQNMKEKYRDFHFGEFIEKPNQCGYFEQNGNWYTYVIDERNFCIFTGPFNGSAIIYAFSIEAGNGRLWESEKYKF</sequence>
<evidence type="ECO:0000313" key="4">
    <source>
        <dbReference type="EMBL" id="RGZ17952.1"/>
    </source>
</evidence>
<dbReference type="EMBL" id="VSTG01000017">
    <property type="protein sequence ID" value="TYL56630.1"/>
    <property type="molecule type" value="Genomic_DNA"/>
</dbReference>
<dbReference type="EMBL" id="QSDV01000014">
    <property type="protein sequence ID" value="RGZ17952.1"/>
    <property type="molecule type" value="Genomic_DNA"/>
</dbReference>
<dbReference type="Proteomes" id="UP000286220">
    <property type="component" value="Unassembled WGS sequence"/>
</dbReference>
<dbReference type="Proteomes" id="UP000285209">
    <property type="component" value="Unassembled WGS sequence"/>
</dbReference>
<dbReference type="EMBL" id="QSEN01000016">
    <property type="protein sequence ID" value="RGZ74760.1"/>
    <property type="molecule type" value="Genomic_DNA"/>
</dbReference>
<evidence type="ECO:0000313" key="12">
    <source>
        <dbReference type="Proteomes" id="UP000266698"/>
    </source>
</evidence>
<evidence type="ECO:0000313" key="15">
    <source>
        <dbReference type="Proteomes" id="UP000285209"/>
    </source>
</evidence>
<dbReference type="RefSeq" id="WP_015515833.1">
    <property type="nucleotide sequence ID" value="NZ_JAAIMG010000046.1"/>
</dbReference>
<evidence type="ECO:0000313" key="14">
    <source>
        <dbReference type="Proteomes" id="UP000284835"/>
    </source>
</evidence>
<dbReference type="EMBL" id="QSJS01000016">
    <property type="protein sequence ID" value="RHD92749.1"/>
    <property type="molecule type" value="Genomic_DNA"/>
</dbReference>
<reference evidence="1" key="5">
    <citation type="submission" date="2020-02" db="EMBL/GenBank/DDBJ databases">
        <authorList>
            <person name="Littmann E."/>
            <person name="Sorbara M."/>
        </authorList>
    </citation>
    <scope>NUCLEOTIDE SEQUENCE</scope>
    <source>
        <strain evidence="1">MSK.17.79</strain>
    </source>
</reference>
<dbReference type="AlphaFoldDB" id="A0A395ZH68"/>
<dbReference type="Proteomes" id="UP001193670">
    <property type="component" value="Unassembled WGS sequence"/>
</dbReference>
<evidence type="ECO:0000313" key="7">
    <source>
        <dbReference type="EMBL" id="RHA89818.1"/>
    </source>
</evidence>
<comment type="caution">
    <text evidence="9">The sequence shown here is derived from an EMBL/GenBank/DDBJ whole genome shotgun (WGS) entry which is preliminary data.</text>
</comment>
<evidence type="ECO:0000313" key="5">
    <source>
        <dbReference type="EMBL" id="RGZ74760.1"/>
    </source>
</evidence>
<evidence type="ECO:0000313" key="17">
    <source>
        <dbReference type="Proteomes" id="UP000286341"/>
    </source>
</evidence>
<evidence type="ECO:0000313" key="2">
    <source>
        <dbReference type="EMBL" id="RGN22725.1"/>
    </source>
</evidence>
<dbReference type="Proteomes" id="UP000324325">
    <property type="component" value="Unassembled WGS sequence"/>
</dbReference>
<dbReference type="Proteomes" id="UP000283431">
    <property type="component" value="Unassembled WGS sequence"/>
</dbReference>